<keyword evidence="3" id="KW-1185">Reference proteome</keyword>
<feature type="signal peptide" evidence="1">
    <location>
        <begin position="1"/>
        <end position="28"/>
    </location>
</feature>
<evidence type="ECO:0000313" key="3">
    <source>
        <dbReference type="Proteomes" id="UP001145742"/>
    </source>
</evidence>
<gene>
    <name evidence="2" type="ORF">WISP_18179</name>
</gene>
<proteinExistence type="predicted"/>
<name>A0ABQ9DP63_9PASS</name>
<reference evidence="2" key="1">
    <citation type="submission" date="2019-10" db="EMBL/GenBank/DDBJ databases">
        <authorList>
            <person name="Soares A.E.R."/>
            <person name="Aleixo A."/>
            <person name="Schneider P."/>
            <person name="Miyaki C.Y."/>
            <person name="Schneider M.P."/>
            <person name="Mello C."/>
            <person name="Vasconcelos A.T.R."/>
        </authorList>
    </citation>
    <scope>NUCLEOTIDE SEQUENCE</scope>
    <source>
        <tissue evidence="2">Muscle</tissue>
    </source>
</reference>
<sequence length="71" mass="7918">MLCLMPPRTPLALLAARALLTHIPLAIDQDPQIPFYGTACQRLIPQSLECNECDSYYLLNQDSSSLGLHVY</sequence>
<dbReference type="EMBL" id="WHWB01032295">
    <property type="protein sequence ID" value="KAJ7426182.1"/>
    <property type="molecule type" value="Genomic_DNA"/>
</dbReference>
<keyword evidence="1" id="KW-0732">Signal</keyword>
<accession>A0ABQ9DP63</accession>
<evidence type="ECO:0000313" key="2">
    <source>
        <dbReference type="EMBL" id="KAJ7426182.1"/>
    </source>
</evidence>
<feature type="chain" id="PRO_5045199817" description="Secreted protein" evidence="1">
    <location>
        <begin position="29"/>
        <end position="71"/>
    </location>
</feature>
<dbReference type="Proteomes" id="UP001145742">
    <property type="component" value="Unassembled WGS sequence"/>
</dbReference>
<evidence type="ECO:0000256" key="1">
    <source>
        <dbReference type="SAM" id="SignalP"/>
    </source>
</evidence>
<protein>
    <recommendedName>
        <fullName evidence="4">Secreted protein</fullName>
    </recommendedName>
</protein>
<comment type="caution">
    <text evidence="2">The sequence shown here is derived from an EMBL/GenBank/DDBJ whole genome shotgun (WGS) entry which is preliminary data.</text>
</comment>
<organism evidence="2 3">
    <name type="scientific">Willisornis vidua</name>
    <name type="common">Xingu scale-backed antbird</name>
    <dbReference type="NCBI Taxonomy" id="1566151"/>
    <lineage>
        <taxon>Eukaryota</taxon>
        <taxon>Metazoa</taxon>
        <taxon>Chordata</taxon>
        <taxon>Craniata</taxon>
        <taxon>Vertebrata</taxon>
        <taxon>Euteleostomi</taxon>
        <taxon>Archelosauria</taxon>
        <taxon>Archosauria</taxon>
        <taxon>Dinosauria</taxon>
        <taxon>Saurischia</taxon>
        <taxon>Theropoda</taxon>
        <taxon>Coelurosauria</taxon>
        <taxon>Aves</taxon>
        <taxon>Neognathae</taxon>
        <taxon>Neoaves</taxon>
        <taxon>Telluraves</taxon>
        <taxon>Australaves</taxon>
        <taxon>Passeriformes</taxon>
        <taxon>Thamnophilidae</taxon>
        <taxon>Willisornis</taxon>
    </lineage>
</organism>
<evidence type="ECO:0008006" key="4">
    <source>
        <dbReference type="Google" id="ProtNLM"/>
    </source>
</evidence>